<sequence length="200" mass="22420">MADRDANDGIERSSSDEREGRDGNENENENANSRTVRPTLRDDSGTEPGRSPADRDGSVWTEHDTVSDSRPEGSSATGPLGDLAATVERRRAESVEFAAGASSDEFDDLFDREDVAELDPDRLWERLEDDAPPADLFEDEREIRTVDKREYCHQCEHFATPPNVGCTLEGTDILDMPALDQFRVADCPVVLEDEELERRY</sequence>
<feature type="compositionally biased region" description="Basic and acidic residues" evidence="1">
    <location>
        <begin position="1"/>
        <end position="24"/>
    </location>
</feature>
<accession>M0LH94</accession>
<keyword evidence="5" id="KW-1185">Reference proteome</keyword>
<feature type="region of interest" description="Disordered" evidence="1">
    <location>
        <begin position="1"/>
        <end position="84"/>
    </location>
</feature>
<dbReference type="eggNOG" id="arCOG07556">
    <property type="taxonomic scope" value="Archaea"/>
</dbReference>
<evidence type="ECO:0000259" key="2">
    <source>
        <dbReference type="Pfam" id="PF26456"/>
    </source>
</evidence>
<evidence type="ECO:0000313" key="5">
    <source>
        <dbReference type="Proteomes" id="UP000011555"/>
    </source>
</evidence>
<dbReference type="KEGG" id="hlc:CHINAEXTREME12735"/>
<evidence type="ECO:0000313" key="4">
    <source>
        <dbReference type="EMBL" id="EMA32448.1"/>
    </source>
</evidence>
<dbReference type="InterPro" id="IPR058448">
    <property type="entry name" value="DUF8135"/>
</dbReference>
<protein>
    <recommendedName>
        <fullName evidence="2">DUF8135 domain-containing protein</fullName>
    </recommendedName>
</protein>
<evidence type="ECO:0000256" key="1">
    <source>
        <dbReference type="SAM" id="MobiDB-lite"/>
    </source>
</evidence>
<proteinExistence type="predicted"/>
<feature type="compositionally biased region" description="Basic and acidic residues" evidence="1">
    <location>
        <begin position="52"/>
        <end position="71"/>
    </location>
</feature>
<evidence type="ECO:0000313" key="6">
    <source>
        <dbReference type="Proteomes" id="UP000186547"/>
    </source>
</evidence>
<dbReference type="Proteomes" id="UP000011555">
    <property type="component" value="Unassembled WGS sequence"/>
</dbReference>
<reference evidence="3 6" key="1">
    <citation type="journal article" date="2011" name="J. Bacteriol.">
        <title>Genome sequence of Halobiforma lacisalsi AJ5, an extremely halophilic archaeon which harbors a bop gene.</title>
        <authorList>
            <person name="Jiang X."/>
            <person name="Wang S."/>
            <person name="Cheng H."/>
            <person name="Huo Y."/>
            <person name="Zhang X."/>
            <person name="Zhu X."/>
            <person name="Han X."/>
            <person name="Ni P."/>
            <person name="Wu M."/>
        </authorList>
    </citation>
    <scope>NUCLEOTIDE SEQUENCE [LARGE SCALE GENOMIC DNA]</scope>
    <source>
        <strain evidence="3 6">AJ5</strain>
    </source>
</reference>
<dbReference type="Proteomes" id="UP000186547">
    <property type="component" value="Chromosome"/>
</dbReference>
<feature type="domain" description="DUF8135" evidence="2">
    <location>
        <begin position="144"/>
        <end position="193"/>
    </location>
</feature>
<dbReference type="EMBL" id="AOLZ01000039">
    <property type="protein sequence ID" value="EMA32448.1"/>
    <property type="molecule type" value="Genomic_DNA"/>
</dbReference>
<dbReference type="Pfam" id="PF26456">
    <property type="entry name" value="DUF8135"/>
    <property type="match status" value="1"/>
</dbReference>
<dbReference type="RefSeq" id="WP_007141725.1">
    <property type="nucleotide sequence ID" value="NZ_AOLZ01000039.1"/>
</dbReference>
<dbReference type="EMBL" id="CP019285">
    <property type="protein sequence ID" value="APW98589.1"/>
    <property type="molecule type" value="Genomic_DNA"/>
</dbReference>
<reference evidence="4 5" key="2">
    <citation type="journal article" date="2014" name="PLoS Genet.">
        <title>Phylogenetically driven sequencing of extremely halophilic archaea reveals strategies for static and dynamic osmo-response.</title>
        <authorList>
            <person name="Becker E.A."/>
            <person name="Seitzer P.M."/>
            <person name="Tritt A."/>
            <person name="Larsen D."/>
            <person name="Krusor M."/>
            <person name="Yao A.I."/>
            <person name="Wu D."/>
            <person name="Madern D."/>
            <person name="Eisen J.A."/>
            <person name="Darling A.E."/>
            <person name="Facciotti M.T."/>
        </authorList>
    </citation>
    <scope>NUCLEOTIDE SEQUENCE [LARGE SCALE GENOMIC DNA]</scope>
    <source>
        <strain evidence="4 5">AJ5</strain>
    </source>
</reference>
<dbReference type="STRING" id="358396.CHINAEXTREME_12735"/>
<evidence type="ECO:0000313" key="3">
    <source>
        <dbReference type="EMBL" id="APW98589.1"/>
    </source>
</evidence>
<name>M0LH94_NATLA</name>
<gene>
    <name evidence="4" type="ORF">C445_10042</name>
    <name evidence="3" type="ORF">CHINAEXTREME_12735</name>
</gene>
<dbReference type="AlphaFoldDB" id="M0LH94"/>
<dbReference type="GeneID" id="30922005"/>
<organism evidence="4 5">
    <name type="scientific">Natronobacterium lacisalsi AJ5</name>
    <dbReference type="NCBI Taxonomy" id="358396"/>
    <lineage>
        <taxon>Archaea</taxon>
        <taxon>Methanobacteriati</taxon>
        <taxon>Methanobacteriota</taxon>
        <taxon>Stenosarchaea group</taxon>
        <taxon>Halobacteria</taxon>
        <taxon>Halobacteriales</taxon>
        <taxon>Natrialbaceae</taxon>
        <taxon>Natronobacterium</taxon>
    </lineage>
</organism>
<reference evidence="3" key="3">
    <citation type="submission" date="2017-01" db="EMBL/GenBank/DDBJ databases">
        <authorList>
            <person name="Mah S.A."/>
            <person name="Swanson W.J."/>
            <person name="Moy G.W."/>
            <person name="Vacquier V.D."/>
        </authorList>
    </citation>
    <scope>NUCLEOTIDE SEQUENCE</scope>
    <source>
        <strain evidence="3">AJ5</strain>
    </source>
</reference>